<keyword evidence="3" id="KW-0808">Transferase</keyword>
<dbReference type="Gene3D" id="3.30.565.10">
    <property type="entry name" value="Histidine kinase-like ATPase, C-terminal domain"/>
    <property type="match status" value="1"/>
</dbReference>
<keyword evidence="5 9" id="KW-0418">Kinase</keyword>
<organism evidence="9 10">
    <name type="scientific">Shewanella submarina</name>
    <dbReference type="NCBI Taxonomy" id="2016376"/>
    <lineage>
        <taxon>Bacteria</taxon>
        <taxon>Pseudomonadati</taxon>
        <taxon>Pseudomonadota</taxon>
        <taxon>Gammaproteobacteria</taxon>
        <taxon>Alteromonadales</taxon>
        <taxon>Shewanellaceae</taxon>
        <taxon>Shewanella</taxon>
    </lineage>
</organism>
<accession>A0ABV7GIK2</accession>
<dbReference type="Pfam" id="PF02518">
    <property type="entry name" value="HATPase_c"/>
    <property type="match status" value="1"/>
</dbReference>
<dbReference type="SMART" id="SM00387">
    <property type="entry name" value="HATPase_c"/>
    <property type="match status" value="1"/>
</dbReference>
<dbReference type="SUPFAM" id="SSF55874">
    <property type="entry name" value="ATPase domain of HSP90 chaperone/DNA topoisomerase II/histidine kinase"/>
    <property type="match status" value="1"/>
</dbReference>
<feature type="transmembrane region" description="Helical" evidence="7">
    <location>
        <begin position="15"/>
        <end position="38"/>
    </location>
</feature>
<dbReference type="RefSeq" id="WP_248933991.1">
    <property type="nucleotide sequence ID" value="NZ_JAKILF010000001.1"/>
</dbReference>
<dbReference type="PANTHER" id="PTHR44936">
    <property type="entry name" value="SENSOR PROTEIN CREC"/>
    <property type="match status" value="1"/>
</dbReference>
<dbReference type="EC" id="2.7.13.3" evidence="2"/>
<dbReference type="InterPro" id="IPR003661">
    <property type="entry name" value="HisK_dim/P_dom"/>
</dbReference>
<evidence type="ECO:0000256" key="5">
    <source>
        <dbReference type="ARBA" id="ARBA00022777"/>
    </source>
</evidence>
<comment type="catalytic activity">
    <reaction evidence="1">
        <text>ATP + protein L-histidine = ADP + protein N-phospho-L-histidine.</text>
        <dbReference type="EC" id="2.7.13.3"/>
    </reaction>
</comment>
<keyword evidence="7" id="KW-0472">Membrane</keyword>
<feature type="transmembrane region" description="Helical" evidence="7">
    <location>
        <begin position="120"/>
        <end position="137"/>
    </location>
</feature>
<keyword evidence="7" id="KW-0812">Transmembrane</keyword>
<dbReference type="Gene3D" id="1.10.287.130">
    <property type="match status" value="1"/>
</dbReference>
<keyword evidence="7" id="KW-1133">Transmembrane helix</keyword>
<dbReference type="InterPro" id="IPR050980">
    <property type="entry name" value="2C_sensor_his_kinase"/>
</dbReference>
<protein>
    <recommendedName>
        <fullName evidence="2">histidine kinase</fullName>
        <ecNumber evidence="2">2.7.13.3</ecNumber>
    </recommendedName>
</protein>
<gene>
    <name evidence="9" type="ORF">ACFOE0_17970</name>
</gene>
<name>A0ABV7GIK2_9GAMM</name>
<evidence type="ECO:0000256" key="1">
    <source>
        <dbReference type="ARBA" id="ARBA00000085"/>
    </source>
</evidence>
<evidence type="ECO:0000259" key="8">
    <source>
        <dbReference type="PROSITE" id="PS50109"/>
    </source>
</evidence>
<dbReference type="InterPro" id="IPR003594">
    <property type="entry name" value="HATPase_dom"/>
</dbReference>
<keyword evidence="10" id="KW-1185">Reference proteome</keyword>
<dbReference type="PROSITE" id="PS50109">
    <property type="entry name" value="HIS_KIN"/>
    <property type="match status" value="1"/>
</dbReference>
<dbReference type="Proteomes" id="UP001595621">
    <property type="component" value="Unassembled WGS sequence"/>
</dbReference>
<evidence type="ECO:0000256" key="3">
    <source>
        <dbReference type="ARBA" id="ARBA00022679"/>
    </source>
</evidence>
<evidence type="ECO:0000313" key="9">
    <source>
        <dbReference type="EMBL" id="MFC3140049.1"/>
    </source>
</evidence>
<keyword evidence="4" id="KW-0547">Nucleotide-binding</keyword>
<dbReference type="SMART" id="SM00388">
    <property type="entry name" value="HisKA"/>
    <property type="match status" value="1"/>
</dbReference>
<feature type="transmembrane region" description="Helical" evidence="7">
    <location>
        <begin position="44"/>
        <end position="61"/>
    </location>
</feature>
<dbReference type="InterPro" id="IPR036890">
    <property type="entry name" value="HATPase_C_sf"/>
</dbReference>
<reference evidence="10" key="1">
    <citation type="journal article" date="2019" name="Int. J. Syst. Evol. Microbiol.">
        <title>The Global Catalogue of Microorganisms (GCM) 10K type strain sequencing project: providing services to taxonomists for standard genome sequencing and annotation.</title>
        <authorList>
            <consortium name="The Broad Institute Genomics Platform"/>
            <consortium name="The Broad Institute Genome Sequencing Center for Infectious Disease"/>
            <person name="Wu L."/>
            <person name="Ma J."/>
        </authorList>
    </citation>
    <scope>NUCLEOTIDE SEQUENCE [LARGE SCALE GENOMIC DNA]</scope>
    <source>
        <strain evidence="10">KCTC 52277</strain>
    </source>
</reference>
<sequence length="417" mass="45605">MTTTKPLTNQADQLALLRLLGFALQLLLVLFGAETFGLSLQVEALTWVMLAEGVTLTLLIWQRHRLTHHELSLFVTLLLDILFWGLWLAFSGGATNAFVTLLLIPIVLAAVTLPLWAPWVLAVAATLVYSLMMKMLPVSDMMHHGHGMDMSSHYLGMWLNFVLTALVITTTVALLIRRIRKQDAQMAYLRESQLRQEQLLALGTASAQMAHQLATPLSSMRLLLEEVQEANCPVALSEMDTALSRCEATLNELREATRSIREGHVTQASAGTLAHQLRQKILLLMPTTQLDWQVALSADDASAKVLMDMNLVPALMALVENASASTLESRGDAKVSVTFERHEQELLVRVRDYGGGIDSELMSQLGSSLISSPKGMGMALLLSHASFERLGACLTLSNHPEGGSVAEVRLPLIAEAA</sequence>
<evidence type="ECO:0000313" key="10">
    <source>
        <dbReference type="Proteomes" id="UP001595621"/>
    </source>
</evidence>
<keyword evidence="6" id="KW-0067">ATP-binding</keyword>
<comment type="caution">
    <text evidence="9">The sequence shown here is derived from an EMBL/GenBank/DDBJ whole genome shotgun (WGS) entry which is preliminary data.</text>
</comment>
<evidence type="ECO:0000256" key="2">
    <source>
        <dbReference type="ARBA" id="ARBA00012438"/>
    </source>
</evidence>
<evidence type="ECO:0000256" key="7">
    <source>
        <dbReference type="SAM" id="Phobius"/>
    </source>
</evidence>
<feature type="transmembrane region" description="Helical" evidence="7">
    <location>
        <begin position="157"/>
        <end position="176"/>
    </location>
</feature>
<evidence type="ECO:0000256" key="4">
    <source>
        <dbReference type="ARBA" id="ARBA00022741"/>
    </source>
</evidence>
<dbReference type="GO" id="GO:0016301">
    <property type="term" value="F:kinase activity"/>
    <property type="evidence" value="ECO:0007669"/>
    <property type="project" value="UniProtKB-KW"/>
</dbReference>
<feature type="domain" description="Histidine kinase" evidence="8">
    <location>
        <begin position="208"/>
        <end position="414"/>
    </location>
</feature>
<dbReference type="InterPro" id="IPR005467">
    <property type="entry name" value="His_kinase_dom"/>
</dbReference>
<dbReference type="EMBL" id="JBHRTD010000018">
    <property type="protein sequence ID" value="MFC3140049.1"/>
    <property type="molecule type" value="Genomic_DNA"/>
</dbReference>
<dbReference type="PANTHER" id="PTHR44936:SF10">
    <property type="entry name" value="SENSOR PROTEIN RSTB"/>
    <property type="match status" value="1"/>
</dbReference>
<proteinExistence type="predicted"/>
<evidence type="ECO:0000256" key="6">
    <source>
        <dbReference type="ARBA" id="ARBA00022840"/>
    </source>
</evidence>